<gene>
    <name evidence="1" type="primary">dptG</name>
    <name evidence="1" type="ORF">MRZ06_02100</name>
</gene>
<evidence type="ECO:0000313" key="1">
    <source>
        <dbReference type="EMBL" id="UOB20895.1"/>
    </source>
</evidence>
<dbReference type="Proteomes" id="UP000830343">
    <property type="component" value="Chromosome"/>
</dbReference>
<name>A0ABY3ZX02_9STAP</name>
<sequence>MNNLASALAEELKITNGKAMFKGLSPFKLFPFHTREPERAKFTNGFEPILGVIARVSLGFKESYNVDDYDISAIVDEVEIEGDSLDDAEKEKLIHSILDYNHLDSLKHPYLLNYKTLSEGNEKKGEMDVGNFITVLFRLKEDEVWKRFIGDKEPTNLIEKMLLESLGDLPRSNTSNKFKAVGRNLFPYASEDLHHLLKYQDFALKNLSLFFSFYYFQYIIQNAIVADRINKTPVSKLYPLYYTLDIENITGSRDTNRYGYNVVKEIHNNLLVDERLVGYLNQLIDHEGFFTITEMLNFEGQQAVKFNNELYTFISLYKLNIGKEEALPQDTEALIKLFKKWLIEDISAETKVRYFKAIEEVGNKYFLKNRGKLGKVLTLKSEFIILLTAICIKEDKMIIKELFEAFEDRGVFLDRYSKEKIIELYDKMNILDKKSDSGEAIYVKSIL</sequence>
<organism evidence="1 2">
    <name type="scientific">Macrococcus armenti</name>
    <dbReference type="NCBI Taxonomy" id="2875764"/>
    <lineage>
        <taxon>Bacteria</taxon>
        <taxon>Bacillati</taxon>
        <taxon>Bacillota</taxon>
        <taxon>Bacilli</taxon>
        <taxon>Bacillales</taxon>
        <taxon>Staphylococcaceae</taxon>
        <taxon>Macrococcus</taxon>
    </lineage>
</organism>
<protein>
    <submittedName>
        <fullName evidence="1">DNA phosphorothioation-dependent restriction protein DptG</fullName>
    </submittedName>
</protein>
<reference evidence="1" key="2">
    <citation type="submission" date="2022-04" db="EMBL/GenBank/DDBJ databases">
        <title>Antimicrobial genetic elements in methicillin-resistant Macrococcus armenti.</title>
        <authorList>
            <person name="Keller J.E."/>
            <person name="Schwendener S."/>
            <person name="Pantucek R."/>
            <person name="Perreten V."/>
        </authorList>
    </citation>
    <scope>NUCLEOTIDE SEQUENCE</scope>
    <source>
        <strain evidence="1">CCM 2609</strain>
    </source>
</reference>
<keyword evidence="2" id="KW-1185">Reference proteome</keyword>
<evidence type="ECO:0000313" key="2">
    <source>
        <dbReference type="Proteomes" id="UP000830343"/>
    </source>
</evidence>
<dbReference type="NCBIfam" id="TIGR03236">
    <property type="entry name" value="dnd_assoc_1"/>
    <property type="match status" value="1"/>
</dbReference>
<proteinExistence type="predicted"/>
<accession>A0ABY3ZX02</accession>
<dbReference type="EMBL" id="CP094348">
    <property type="protein sequence ID" value="UOB20895.1"/>
    <property type="molecule type" value="Genomic_DNA"/>
</dbReference>
<dbReference type="RefSeq" id="WP_243366182.1">
    <property type="nucleotide sequence ID" value="NZ_CP094348.1"/>
</dbReference>
<dbReference type="InterPro" id="IPR017645">
    <property type="entry name" value="Dnd_assoc_1"/>
</dbReference>
<reference evidence="1" key="1">
    <citation type="submission" date="2022-03" db="EMBL/GenBank/DDBJ databases">
        <authorList>
            <person name="Vrbovska V."/>
            <person name="Kovarovic V."/>
            <person name="Botka T."/>
            <person name="Pantucek R."/>
        </authorList>
    </citation>
    <scope>NUCLEOTIDE SEQUENCE</scope>
    <source>
        <strain evidence="1">CCM 2609</strain>
    </source>
</reference>